<dbReference type="Pfam" id="PF17900">
    <property type="entry name" value="Peptidase_M1_N"/>
    <property type="match status" value="1"/>
</dbReference>
<accession>A0A7R8HEC1</accession>
<dbReference type="InterPro" id="IPR042097">
    <property type="entry name" value="Aminopeptidase_N-like_N_sf"/>
</dbReference>
<keyword evidence="8" id="KW-0482">Metalloprotease</keyword>
<protein>
    <submittedName>
        <fullName evidence="11">LNPEP</fullName>
        <ecNumber evidence="11">3.4.11.3</ecNumber>
    </submittedName>
</protein>
<dbReference type="OrthoDB" id="10031169at2759"/>
<dbReference type="GO" id="GO:0006508">
    <property type="term" value="P:proteolysis"/>
    <property type="evidence" value="ECO:0007669"/>
    <property type="project" value="UniProtKB-KW"/>
</dbReference>
<sequence>MNVQKLYFLKLLFCVSLFKESMSKEFRLPKYVEPKHYDLTIIPDFDSAEFSFKGHVVIQFRCLEDSNKIILHSKGLEIINSTLVNGSTAIPIENEEVEEKFETKPVVVPNVLIIKTKEVLNKGSMYNLSIEYDSKNDFKGNRFYAGEYDNKKFYSTMIPLMYAKTVFPCFDEPEFKAIFSLTLGRKPEMNSVSNMPIETKDIHIPKYNELVFDKFYETPNMSTYSMAFYVSELSSKGPVQKPSANFTMWGQEKFLGDDNKMLEKAADTYEKLQQYLNDLVVADFDYFQYTWGQINFVHHEMYIGKSISPYFNERNIINMGVKLGHQWFGNLNEIENIWQKFSYDVLQDMLQKDSNVKDSSPLRNKNSDVVISPPYFPILTKKGACLVRMINKTFGEHVFKKGFQEYLNNFSLKNVQQEDLWNSLQKFVKDIDIKSVMNEWTTQAGYPLVTVRVHEKGRCMAIIQKKFLDTKAYNSTQLWKIPLSYKLINITDQTFVGSNLTHIDNVTTTKIHDHLIGQNIIVIANYEILESSFMLFLRNWTSPIYKSIDYSQLENITSSMKLEFNVNVAKWACLSGNSACNQWAIETFDKWRNAIESDKPPRQIIVDRFLPIVACSADAISCVQNEGQVYRILEHRKDQLYSVFQLLPLNYVGREVMRKVLRNITTDRGTLLNKNEIHQYLSFTLENSKNEQKFNKTESLFLSIVDWPQIKNGTNDTMFEDDAIRKSIENIKINWKTNKEIEEKVINALQRMNK</sequence>
<keyword evidence="12" id="KW-1185">Reference proteome</keyword>
<comment type="subcellular location">
    <subcellularLocation>
        <location evidence="2">Cell membrane</location>
        <topology evidence="2">Lipid-anchor</topology>
        <topology evidence="2">GPI-anchor</topology>
    </subcellularLocation>
</comment>
<keyword evidence="5" id="KW-0479">Metal-binding</keyword>
<gene>
    <name evidence="11" type="ORF">LSAA_15126</name>
</gene>
<dbReference type="PANTHER" id="PTHR11533:SF18">
    <property type="entry name" value="FI02158P"/>
    <property type="match status" value="1"/>
</dbReference>
<evidence type="ECO:0000256" key="6">
    <source>
        <dbReference type="ARBA" id="ARBA00022801"/>
    </source>
</evidence>
<comment type="similarity">
    <text evidence="3">Belongs to the peptidase M1 family.</text>
</comment>
<evidence type="ECO:0000256" key="7">
    <source>
        <dbReference type="ARBA" id="ARBA00022833"/>
    </source>
</evidence>
<dbReference type="EC" id="3.4.11.3" evidence="11"/>
<dbReference type="Gene3D" id="1.25.50.20">
    <property type="match status" value="1"/>
</dbReference>
<keyword evidence="11" id="KW-0031">Aminopeptidase</keyword>
<evidence type="ECO:0000313" key="12">
    <source>
        <dbReference type="Proteomes" id="UP000675881"/>
    </source>
</evidence>
<dbReference type="SUPFAM" id="SSF63737">
    <property type="entry name" value="Leukotriene A4 hydrolase N-terminal domain"/>
    <property type="match status" value="1"/>
</dbReference>
<dbReference type="AlphaFoldDB" id="A0A7R8HEC1"/>
<dbReference type="InterPro" id="IPR027268">
    <property type="entry name" value="Peptidase_M4/M1_CTD_sf"/>
</dbReference>
<dbReference type="SUPFAM" id="SSF55486">
    <property type="entry name" value="Metalloproteases ('zincins'), catalytic domain"/>
    <property type="match status" value="1"/>
</dbReference>
<dbReference type="GO" id="GO:0005615">
    <property type="term" value="C:extracellular space"/>
    <property type="evidence" value="ECO:0007669"/>
    <property type="project" value="TreeGrafter"/>
</dbReference>
<evidence type="ECO:0000256" key="2">
    <source>
        <dbReference type="ARBA" id="ARBA00004609"/>
    </source>
</evidence>
<keyword evidence="6 11" id="KW-0378">Hydrolase</keyword>
<comment type="cofactor">
    <cofactor evidence="1">
        <name>Zn(2+)</name>
        <dbReference type="ChEBI" id="CHEBI:29105"/>
    </cofactor>
</comment>
<evidence type="ECO:0000259" key="10">
    <source>
        <dbReference type="Pfam" id="PF17900"/>
    </source>
</evidence>
<dbReference type="GO" id="GO:0008237">
    <property type="term" value="F:metallopeptidase activity"/>
    <property type="evidence" value="ECO:0007669"/>
    <property type="project" value="UniProtKB-KW"/>
</dbReference>
<dbReference type="Gene3D" id="1.10.390.10">
    <property type="entry name" value="Neutral Protease Domain 2"/>
    <property type="match status" value="1"/>
</dbReference>
<evidence type="ECO:0000256" key="1">
    <source>
        <dbReference type="ARBA" id="ARBA00001947"/>
    </source>
</evidence>
<proteinExistence type="inferred from homology"/>
<evidence type="ECO:0000256" key="5">
    <source>
        <dbReference type="ARBA" id="ARBA00022723"/>
    </source>
</evidence>
<dbReference type="EMBL" id="HG994588">
    <property type="protein sequence ID" value="CAF3041827.1"/>
    <property type="molecule type" value="Genomic_DNA"/>
</dbReference>
<evidence type="ECO:0000256" key="4">
    <source>
        <dbReference type="ARBA" id="ARBA00022670"/>
    </source>
</evidence>
<dbReference type="InterPro" id="IPR001930">
    <property type="entry name" value="Peptidase_M1"/>
</dbReference>
<evidence type="ECO:0000313" key="11">
    <source>
        <dbReference type="EMBL" id="CAF3041827.1"/>
    </source>
</evidence>
<dbReference type="GO" id="GO:0005737">
    <property type="term" value="C:cytoplasm"/>
    <property type="evidence" value="ECO:0007669"/>
    <property type="project" value="TreeGrafter"/>
</dbReference>
<feature type="domain" description="Aminopeptidase N-like N-terminal" evidence="10">
    <location>
        <begin position="34"/>
        <end position="224"/>
    </location>
</feature>
<dbReference type="Pfam" id="PF01433">
    <property type="entry name" value="Peptidase_M1"/>
    <property type="match status" value="1"/>
</dbReference>
<organism evidence="11 12">
    <name type="scientific">Lepeophtheirus salmonis</name>
    <name type="common">Salmon louse</name>
    <name type="synonym">Caligus salmonis</name>
    <dbReference type="NCBI Taxonomy" id="72036"/>
    <lineage>
        <taxon>Eukaryota</taxon>
        <taxon>Metazoa</taxon>
        <taxon>Ecdysozoa</taxon>
        <taxon>Arthropoda</taxon>
        <taxon>Crustacea</taxon>
        <taxon>Multicrustacea</taxon>
        <taxon>Hexanauplia</taxon>
        <taxon>Copepoda</taxon>
        <taxon>Siphonostomatoida</taxon>
        <taxon>Caligidae</taxon>
        <taxon>Lepeophtheirus</taxon>
    </lineage>
</organism>
<dbReference type="GO" id="GO:0005886">
    <property type="term" value="C:plasma membrane"/>
    <property type="evidence" value="ECO:0007669"/>
    <property type="project" value="UniProtKB-SubCell"/>
</dbReference>
<dbReference type="GO" id="GO:0008270">
    <property type="term" value="F:zinc ion binding"/>
    <property type="evidence" value="ECO:0007669"/>
    <property type="project" value="InterPro"/>
</dbReference>
<dbReference type="PANTHER" id="PTHR11533">
    <property type="entry name" value="PROTEASE M1 ZINC METALLOPROTEASE"/>
    <property type="match status" value="1"/>
</dbReference>
<dbReference type="PRINTS" id="PR00756">
    <property type="entry name" value="ALADIPTASE"/>
</dbReference>
<evidence type="ECO:0000259" key="9">
    <source>
        <dbReference type="Pfam" id="PF01433"/>
    </source>
</evidence>
<evidence type="ECO:0000256" key="3">
    <source>
        <dbReference type="ARBA" id="ARBA00010136"/>
    </source>
</evidence>
<dbReference type="InterPro" id="IPR050344">
    <property type="entry name" value="Peptidase_M1_aminopeptidases"/>
</dbReference>
<name>A0A7R8HEC1_LEPSM</name>
<dbReference type="GO" id="GO:0004177">
    <property type="term" value="F:aminopeptidase activity"/>
    <property type="evidence" value="ECO:0007669"/>
    <property type="project" value="UniProtKB-KW"/>
</dbReference>
<reference evidence="11" key="1">
    <citation type="submission" date="2021-02" db="EMBL/GenBank/DDBJ databases">
        <authorList>
            <person name="Bekaert M."/>
        </authorList>
    </citation>
    <scope>NUCLEOTIDE SEQUENCE</scope>
    <source>
        <strain evidence="11">IoA-00</strain>
    </source>
</reference>
<dbReference type="InterPro" id="IPR045357">
    <property type="entry name" value="Aminopeptidase_N-like_N"/>
</dbReference>
<evidence type="ECO:0000256" key="8">
    <source>
        <dbReference type="ARBA" id="ARBA00023049"/>
    </source>
</evidence>
<dbReference type="Proteomes" id="UP000675881">
    <property type="component" value="Chromosome 9"/>
</dbReference>
<feature type="domain" description="Peptidase M1 membrane alanine aminopeptidase" evidence="9">
    <location>
        <begin position="327"/>
        <end position="440"/>
    </location>
</feature>
<keyword evidence="7" id="KW-0862">Zinc</keyword>
<keyword evidence="4" id="KW-0645">Protease</keyword>
<dbReference type="InterPro" id="IPR014782">
    <property type="entry name" value="Peptidase_M1_dom"/>
</dbReference>
<dbReference type="Gene3D" id="2.60.40.1730">
    <property type="entry name" value="tricorn interacting facor f3 domain"/>
    <property type="match status" value="1"/>
</dbReference>